<dbReference type="EMBL" id="KY705073">
    <property type="protein sequence ID" value="ASB29974.1"/>
    <property type="molecule type" value="Genomic_DNA"/>
</dbReference>
<feature type="transmembrane region" description="Helical" evidence="1">
    <location>
        <begin position="50"/>
        <end position="72"/>
    </location>
</feature>
<evidence type="ECO:0000313" key="2">
    <source>
        <dbReference type="EMBL" id="ASB29974.1"/>
    </source>
</evidence>
<evidence type="ECO:0000256" key="1">
    <source>
        <dbReference type="SAM" id="Phobius"/>
    </source>
</evidence>
<proteinExistence type="predicted"/>
<keyword evidence="1" id="KW-0812">Transmembrane</keyword>
<keyword evidence="1" id="KW-1133">Transmembrane helix</keyword>
<keyword evidence="2" id="KW-0496">Mitochondrion</keyword>
<sequence length="162" mass="18430">MSLVLFSGLSLGLCLMSLSVTESLYMGFILGSSAVTCCLVMGMKYSSLLAYFVFLIYVGGLMVLFGYVLSVFPNQKFTLSFIPFKMLFSFILVNFSFLVMKEKLPENCSYNFFIFNQVVFIYLFMGVVLLYVLLLVASMVKKRRLPLRSALIDKKKEKTPQK</sequence>
<gene>
    <name evidence="2" type="primary">nad6</name>
</gene>
<dbReference type="AlphaFoldDB" id="A0A1Z2WWU7"/>
<organism evidence="2">
    <name type="scientific">Modiolus philippinarum</name>
    <dbReference type="NCBI Taxonomy" id="310899"/>
    <lineage>
        <taxon>Eukaryota</taxon>
        <taxon>Metazoa</taxon>
        <taxon>Spiralia</taxon>
        <taxon>Lophotrochozoa</taxon>
        <taxon>Mollusca</taxon>
        <taxon>Bivalvia</taxon>
        <taxon>Autobranchia</taxon>
        <taxon>Pteriomorphia</taxon>
        <taxon>Mytilida</taxon>
        <taxon>Mytiloidea</taxon>
        <taxon>Mytilidae</taxon>
        <taxon>Modiolinae</taxon>
        <taxon>Modiolus</taxon>
    </lineage>
</organism>
<keyword evidence="1" id="KW-0472">Membrane</keyword>
<protein>
    <submittedName>
        <fullName evidence="2">NADH dehydrogenase subunit 6</fullName>
    </submittedName>
</protein>
<geneLocation type="mitochondrion" evidence="2"/>
<reference evidence="2" key="1">
    <citation type="journal article" date="2017" name="Nat. Ecol. Evol.">
        <title>Adaptation to deep-sea chemosynthetic environments as revealed by mussel genomes.</title>
        <authorList>
            <person name="Sun J."/>
            <person name="Zhang Y."/>
            <person name="Xu T."/>
            <person name="Zhang Y."/>
            <person name="Mu H."/>
            <person name="Zhang Y."/>
            <person name="Lan Y."/>
            <person name="Fields C.J."/>
            <person name="Hui J.H.L."/>
            <person name="Zhang W."/>
            <person name="Li R."/>
            <person name="Nong W."/>
            <person name="Cheung F.K.M."/>
            <person name="Qiu J.-W."/>
            <person name="Qian P.-Y."/>
        </authorList>
    </citation>
    <scope>NUCLEOTIDE SEQUENCE</scope>
</reference>
<name>A0A1Z2WWU7_9BIVA</name>
<accession>A0A1Z2WWU7</accession>
<feature type="transmembrane region" description="Helical" evidence="1">
    <location>
        <begin position="79"/>
        <end position="99"/>
    </location>
</feature>
<feature type="transmembrane region" description="Helical" evidence="1">
    <location>
        <begin position="119"/>
        <end position="140"/>
    </location>
</feature>